<evidence type="ECO:0000313" key="12">
    <source>
        <dbReference type="Proteomes" id="UP000837857"/>
    </source>
</evidence>
<organism evidence="11 12">
    <name type="scientific">Iphiclides podalirius</name>
    <name type="common">scarce swallowtail</name>
    <dbReference type="NCBI Taxonomy" id="110791"/>
    <lineage>
        <taxon>Eukaryota</taxon>
        <taxon>Metazoa</taxon>
        <taxon>Ecdysozoa</taxon>
        <taxon>Arthropoda</taxon>
        <taxon>Hexapoda</taxon>
        <taxon>Insecta</taxon>
        <taxon>Pterygota</taxon>
        <taxon>Neoptera</taxon>
        <taxon>Endopterygota</taxon>
        <taxon>Lepidoptera</taxon>
        <taxon>Glossata</taxon>
        <taxon>Ditrysia</taxon>
        <taxon>Papilionoidea</taxon>
        <taxon>Papilionidae</taxon>
        <taxon>Papilioninae</taxon>
        <taxon>Iphiclides</taxon>
    </lineage>
</organism>
<evidence type="ECO:0000256" key="7">
    <source>
        <dbReference type="ARBA" id="ARBA00022989"/>
    </source>
</evidence>
<reference evidence="11" key="1">
    <citation type="submission" date="2022-03" db="EMBL/GenBank/DDBJ databases">
        <authorList>
            <person name="Martin H S."/>
        </authorList>
    </citation>
    <scope>NUCLEOTIDE SEQUENCE</scope>
</reference>
<dbReference type="Gene3D" id="3.90.550.50">
    <property type="match status" value="1"/>
</dbReference>
<keyword evidence="4" id="KW-0808">Transferase</keyword>
<evidence type="ECO:0000256" key="5">
    <source>
        <dbReference type="ARBA" id="ARBA00022692"/>
    </source>
</evidence>
<feature type="non-terminal residue" evidence="11">
    <location>
        <position position="1"/>
    </location>
</feature>
<evidence type="ECO:0000256" key="4">
    <source>
        <dbReference type="ARBA" id="ARBA00022679"/>
    </source>
</evidence>
<evidence type="ECO:0000256" key="10">
    <source>
        <dbReference type="RuleBase" id="RU363063"/>
    </source>
</evidence>
<keyword evidence="5 10" id="KW-0812">Transmembrane</keyword>
<keyword evidence="8 10" id="KW-0333">Golgi apparatus</keyword>
<evidence type="ECO:0000313" key="11">
    <source>
        <dbReference type="EMBL" id="CAH2038085.1"/>
    </source>
</evidence>
<dbReference type="PANTHER" id="PTHR11214:SF349">
    <property type="entry name" value="BETA-1,3-GALACTOSYLTRANSFERASE BRN"/>
    <property type="match status" value="1"/>
</dbReference>
<dbReference type="Proteomes" id="UP000837857">
    <property type="component" value="Chromosome 10"/>
</dbReference>
<dbReference type="PANTHER" id="PTHR11214">
    <property type="entry name" value="BETA-1,3-N-ACETYLGLUCOSAMINYLTRANSFERASE"/>
    <property type="match status" value="1"/>
</dbReference>
<dbReference type="Pfam" id="PF01762">
    <property type="entry name" value="Galactosyl_T"/>
    <property type="match status" value="2"/>
</dbReference>
<evidence type="ECO:0000256" key="6">
    <source>
        <dbReference type="ARBA" id="ARBA00022968"/>
    </source>
</evidence>
<evidence type="ECO:0000256" key="9">
    <source>
        <dbReference type="ARBA" id="ARBA00023136"/>
    </source>
</evidence>
<evidence type="ECO:0000256" key="3">
    <source>
        <dbReference type="ARBA" id="ARBA00022676"/>
    </source>
</evidence>
<protein>
    <recommendedName>
        <fullName evidence="10">Hexosyltransferase</fullName>
        <ecNumber evidence="10">2.4.1.-</ecNumber>
    </recommendedName>
</protein>
<accession>A0ABN8HNR4</accession>
<dbReference type="InterPro" id="IPR002659">
    <property type="entry name" value="Glyco_trans_31"/>
</dbReference>
<evidence type="ECO:0000256" key="2">
    <source>
        <dbReference type="ARBA" id="ARBA00008661"/>
    </source>
</evidence>
<keyword evidence="12" id="KW-1185">Reference proteome</keyword>
<evidence type="ECO:0000256" key="8">
    <source>
        <dbReference type="ARBA" id="ARBA00023034"/>
    </source>
</evidence>
<sequence>MASPQRVTVDQVRLILSEIIESLESPDYAPKLDEAKEAAGNEMLKMMQIVFPMVVQIEMETIKRHGFINSREGIVHVNQFHGGHFAVNWCKLASVQRISLHRSAMRRRQCYKLAVCACVLVYIYYFFGVGDYLLSRSYEGDFHYPLDVDLEPLVAEVLEGRKPSVAPINYYPHRFLTNSGLCSTLPKIDLFIAVKSAMGHFASRAAIRSTYGREDHVPGKVVRTLFFVGVGGSGTLQRRLEGEMALHKDIIQADFVDDYYNNTIKTMMTFRWLYEHCPNAEHCLFTDDDMYISAANLFQYLGSMKVPENGTERERRLLAGFYPWDRWPPYATAGAYVASSAALRALYAASLFVRHFRFDDVYLGIVARKLGLRPAHCPRFHFYKKPYSRAAYGDVIASHGYGDPDELLAVWNEQNPPA</sequence>
<dbReference type="Pfam" id="PF14974">
    <property type="entry name" value="P_C10"/>
    <property type="match status" value="1"/>
</dbReference>
<dbReference type="InterPro" id="IPR026317">
    <property type="entry name" value="P_C10"/>
</dbReference>
<feature type="transmembrane region" description="Helical" evidence="10">
    <location>
        <begin position="110"/>
        <end position="127"/>
    </location>
</feature>
<comment type="subcellular location">
    <subcellularLocation>
        <location evidence="1 10">Golgi apparatus membrane</location>
        <topology evidence="1 10">Single-pass type II membrane protein</topology>
    </subcellularLocation>
</comment>
<dbReference type="EC" id="2.4.1.-" evidence="10"/>
<comment type="similarity">
    <text evidence="2 10">Belongs to the glycosyltransferase 31 family.</text>
</comment>
<evidence type="ECO:0000256" key="1">
    <source>
        <dbReference type="ARBA" id="ARBA00004323"/>
    </source>
</evidence>
<proteinExistence type="inferred from homology"/>
<dbReference type="EMBL" id="OW152822">
    <property type="protein sequence ID" value="CAH2038085.1"/>
    <property type="molecule type" value="Genomic_DNA"/>
</dbReference>
<keyword evidence="9 10" id="KW-0472">Membrane</keyword>
<keyword evidence="3 10" id="KW-0328">Glycosyltransferase</keyword>
<keyword evidence="7 10" id="KW-1133">Transmembrane helix</keyword>
<gene>
    <name evidence="11" type="ORF">IPOD504_LOCUS1451</name>
</gene>
<name>A0ABN8HNR4_9NEOP</name>
<keyword evidence="6 10" id="KW-0735">Signal-anchor</keyword>